<dbReference type="CDD" id="cd01650">
    <property type="entry name" value="RT_nLTR_like"/>
    <property type="match status" value="1"/>
</dbReference>
<dbReference type="AlphaFoldDB" id="A0A5B7HP01"/>
<comment type="caution">
    <text evidence="2">The sequence shown here is derived from an EMBL/GenBank/DDBJ whole genome shotgun (WGS) entry which is preliminary data.</text>
</comment>
<evidence type="ECO:0000259" key="1">
    <source>
        <dbReference type="PROSITE" id="PS50878"/>
    </source>
</evidence>
<accession>A0A5B7HP01</accession>
<feature type="domain" description="Reverse transcriptase" evidence="1">
    <location>
        <begin position="265"/>
        <end position="433"/>
    </location>
</feature>
<name>A0A5B7HP01_PORTR</name>
<evidence type="ECO:0000313" key="2">
    <source>
        <dbReference type="EMBL" id="MPC74641.1"/>
    </source>
</evidence>
<evidence type="ECO:0000313" key="3">
    <source>
        <dbReference type="Proteomes" id="UP000324222"/>
    </source>
</evidence>
<gene>
    <name evidence="2" type="primary">PO21_0</name>
    <name evidence="2" type="ORF">E2C01_069009</name>
</gene>
<dbReference type="Pfam" id="PF00078">
    <property type="entry name" value="RVT_1"/>
    <property type="match status" value="1"/>
</dbReference>
<proteinExistence type="predicted"/>
<protein>
    <submittedName>
        <fullName evidence="2">Retrovirus-related Pol polyprotein from type-1 retrotransposable element R2</fullName>
    </submittedName>
</protein>
<dbReference type="InterPro" id="IPR000477">
    <property type="entry name" value="RT_dom"/>
</dbReference>
<sequence>MVVPASRCPVCLCDFASFQGRRVHERRAHPERFHSAEAESLSARSRKPRWDQEELALMAAFEADNSGAKFMNKLIQEHVLPHRSIDSIKGARRPESYKALVRQHQTRLQGAASGIEEVEAQVDLWCPPRAYAYRLPGEGALVRSNNVRAKRRRDFRRIQRMWRQDRGRAVREIIVGIQDGPSINPPGLKTFWAGLFGRNSRNFLPESRSPTAIRPTLRVTGPITDDELVRAVNTTKPSTAPGPDGRGMSDIKALGTSRLGWVVNSCLLLRDVPQSWAKGRTTLISKKPQATEPGDFRPITITSILLRLFHKVLAGRLMAAAPLPQQQKGFAPEEGVVANILLIQEIINSATSNKTNLCVAFLDFKKTFDSVSHPSLVAATRRWGFPPELTEYIRTLYGKACTDIMGDTIRRRVLQGDPLSSYLFNITLDWALS</sequence>
<keyword evidence="3" id="KW-1185">Reference proteome</keyword>
<dbReference type="SUPFAM" id="SSF56672">
    <property type="entry name" value="DNA/RNA polymerases"/>
    <property type="match status" value="1"/>
</dbReference>
<dbReference type="OrthoDB" id="8197512at2759"/>
<dbReference type="GO" id="GO:0071897">
    <property type="term" value="P:DNA biosynthetic process"/>
    <property type="evidence" value="ECO:0007669"/>
    <property type="project" value="UniProtKB-ARBA"/>
</dbReference>
<reference evidence="2 3" key="1">
    <citation type="submission" date="2019-05" db="EMBL/GenBank/DDBJ databases">
        <title>Another draft genome of Portunus trituberculatus and its Hox gene families provides insights of decapod evolution.</title>
        <authorList>
            <person name="Jeong J.-H."/>
            <person name="Song I."/>
            <person name="Kim S."/>
            <person name="Choi T."/>
            <person name="Kim D."/>
            <person name="Ryu S."/>
            <person name="Kim W."/>
        </authorList>
    </citation>
    <scope>NUCLEOTIDE SEQUENCE [LARGE SCALE GENOMIC DNA]</scope>
    <source>
        <tissue evidence="2">Muscle</tissue>
    </source>
</reference>
<dbReference type="Proteomes" id="UP000324222">
    <property type="component" value="Unassembled WGS sequence"/>
</dbReference>
<dbReference type="EMBL" id="VSRR010039367">
    <property type="protein sequence ID" value="MPC74641.1"/>
    <property type="molecule type" value="Genomic_DNA"/>
</dbReference>
<dbReference type="PANTHER" id="PTHR19446">
    <property type="entry name" value="REVERSE TRANSCRIPTASES"/>
    <property type="match status" value="1"/>
</dbReference>
<dbReference type="InterPro" id="IPR043502">
    <property type="entry name" value="DNA/RNA_pol_sf"/>
</dbReference>
<organism evidence="2 3">
    <name type="scientific">Portunus trituberculatus</name>
    <name type="common">Swimming crab</name>
    <name type="synonym">Neptunus trituberculatus</name>
    <dbReference type="NCBI Taxonomy" id="210409"/>
    <lineage>
        <taxon>Eukaryota</taxon>
        <taxon>Metazoa</taxon>
        <taxon>Ecdysozoa</taxon>
        <taxon>Arthropoda</taxon>
        <taxon>Crustacea</taxon>
        <taxon>Multicrustacea</taxon>
        <taxon>Malacostraca</taxon>
        <taxon>Eumalacostraca</taxon>
        <taxon>Eucarida</taxon>
        <taxon>Decapoda</taxon>
        <taxon>Pleocyemata</taxon>
        <taxon>Brachyura</taxon>
        <taxon>Eubrachyura</taxon>
        <taxon>Portunoidea</taxon>
        <taxon>Portunidae</taxon>
        <taxon>Portuninae</taxon>
        <taxon>Portunus</taxon>
    </lineage>
</organism>
<dbReference type="PROSITE" id="PS50878">
    <property type="entry name" value="RT_POL"/>
    <property type="match status" value="1"/>
</dbReference>